<feature type="compositionally biased region" description="Polar residues" evidence="1">
    <location>
        <begin position="169"/>
        <end position="178"/>
    </location>
</feature>
<evidence type="ECO:0000259" key="2">
    <source>
        <dbReference type="Pfam" id="PF10419"/>
    </source>
</evidence>
<reference evidence="3" key="1">
    <citation type="submission" date="2022-07" db="EMBL/GenBank/DDBJ databases">
        <title>Phylogenomic reconstructions and comparative analyses of Kickxellomycotina fungi.</title>
        <authorList>
            <person name="Reynolds N.K."/>
            <person name="Stajich J.E."/>
            <person name="Barry K."/>
            <person name="Grigoriev I.V."/>
            <person name="Crous P."/>
            <person name="Smith M.E."/>
        </authorList>
    </citation>
    <scope>NUCLEOTIDE SEQUENCE</scope>
    <source>
        <strain evidence="3">NBRC 100468</strain>
    </source>
</reference>
<dbReference type="Pfam" id="PF10419">
    <property type="entry name" value="TFIIIC_sub6"/>
    <property type="match status" value="1"/>
</dbReference>
<feature type="compositionally biased region" description="Polar residues" evidence="1">
    <location>
        <begin position="34"/>
        <end position="44"/>
    </location>
</feature>
<evidence type="ECO:0000313" key="4">
    <source>
        <dbReference type="Proteomes" id="UP001150538"/>
    </source>
</evidence>
<feature type="domain" description="Transcription factor TFIIIC triple barrel" evidence="2">
    <location>
        <begin position="56"/>
        <end position="146"/>
    </location>
</feature>
<accession>A0A9W8DUE6</accession>
<dbReference type="Gene3D" id="2.60.40.4370">
    <property type="match status" value="1"/>
</dbReference>
<feature type="region of interest" description="Disordered" evidence="1">
    <location>
        <begin position="150"/>
        <end position="178"/>
    </location>
</feature>
<feature type="region of interest" description="Disordered" evidence="1">
    <location>
        <begin position="1"/>
        <end position="54"/>
    </location>
</feature>
<dbReference type="Proteomes" id="UP001150538">
    <property type="component" value="Unassembled WGS sequence"/>
</dbReference>
<dbReference type="OrthoDB" id="1877767at2759"/>
<dbReference type="InterPro" id="IPR019481">
    <property type="entry name" value="TFIIIC_triple_barrel"/>
</dbReference>
<keyword evidence="4" id="KW-1185">Reference proteome</keyword>
<organism evidence="3 4">
    <name type="scientific">Mycoemilia scoparia</name>
    <dbReference type="NCBI Taxonomy" id="417184"/>
    <lineage>
        <taxon>Eukaryota</taxon>
        <taxon>Fungi</taxon>
        <taxon>Fungi incertae sedis</taxon>
        <taxon>Zoopagomycota</taxon>
        <taxon>Kickxellomycotina</taxon>
        <taxon>Kickxellomycetes</taxon>
        <taxon>Kickxellales</taxon>
        <taxon>Kickxellaceae</taxon>
        <taxon>Mycoemilia</taxon>
    </lineage>
</organism>
<dbReference type="EMBL" id="JANBPU010000039">
    <property type="protein sequence ID" value="KAJ1918725.1"/>
    <property type="molecule type" value="Genomic_DNA"/>
</dbReference>
<dbReference type="AlphaFoldDB" id="A0A9W8DUE6"/>
<gene>
    <name evidence="3" type="ORF">H4219_002447</name>
</gene>
<sequence length="178" mass="19150">MSQNSTDKQMGQLRRKRSISQTRSQGSPRDGSDTLRSTSDTPGTCNVRDESESEYEEETVYVVANLGKDGLGFVNRLTSVDKVALTGVDTDTPFLQLGGNTFQGHHDESLGTQVILEPMTDGEEGKSDAKLLAITTKVIRFDQVELTRKSSGPLDTIPEAGSREAGSASYDNKASTSG</sequence>
<name>A0A9W8DUE6_9FUNG</name>
<evidence type="ECO:0000313" key="3">
    <source>
        <dbReference type="EMBL" id="KAJ1918725.1"/>
    </source>
</evidence>
<comment type="caution">
    <text evidence="3">The sequence shown here is derived from an EMBL/GenBank/DDBJ whole genome shotgun (WGS) entry which is preliminary data.</text>
</comment>
<proteinExistence type="predicted"/>
<evidence type="ECO:0000256" key="1">
    <source>
        <dbReference type="SAM" id="MobiDB-lite"/>
    </source>
</evidence>
<protein>
    <recommendedName>
        <fullName evidence="2">Transcription factor TFIIIC triple barrel domain-containing protein</fullName>
    </recommendedName>
</protein>